<dbReference type="PIRSF" id="PIRSF000868">
    <property type="entry name" value="14-3-3"/>
    <property type="match status" value="1"/>
</dbReference>
<dbReference type="AlphaFoldDB" id="A0AAD4MQI7"/>
<organism evidence="3 4">
    <name type="scientific">Ditylenchus destructor</name>
    <dbReference type="NCBI Taxonomy" id="166010"/>
    <lineage>
        <taxon>Eukaryota</taxon>
        <taxon>Metazoa</taxon>
        <taxon>Ecdysozoa</taxon>
        <taxon>Nematoda</taxon>
        <taxon>Chromadorea</taxon>
        <taxon>Rhabditida</taxon>
        <taxon>Tylenchina</taxon>
        <taxon>Tylenchomorpha</taxon>
        <taxon>Sphaerularioidea</taxon>
        <taxon>Anguinidae</taxon>
        <taxon>Anguininae</taxon>
        <taxon>Ditylenchus</taxon>
    </lineage>
</organism>
<dbReference type="Pfam" id="PF00244">
    <property type="entry name" value="14-3-3"/>
    <property type="match status" value="1"/>
</dbReference>
<dbReference type="Proteomes" id="UP001201812">
    <property type="component" value="Unassembled WGS sequence"/>
</dbReference>
<proteinExistence type="inferred from homology"/>
<evidence type="ECO:0000259" key="2">
    <source>
        <dbReference type="SMART" id="SM00101"/>
    </source>
</evidence>
<dbReference type="Gene3D" id="1.20.190.20">
    <property type="entry name" value="14-3-3 domain"/>
    <property type="match status" value="1"/>
</dbReference>
<evidence type="ECO:0000256" key="1">
    <source>
        <dbReference type="ARBA" id="ARBA00006141"/>
    </source>
</evidence>
<reference evidence="3" key="1">
    <citation type="submission" date="2022-01" db="EMBL/GenBank/DDBJ databases">
        <title>Genome Sequence Resource for Two Populations of Ditylenchus destructor, the Migratory Endoparasitic Phytonematode.</title>
        <authorList>
            <person name="Zhang H."/>
            <person name="Lin R."/>
            <person name="Xie B."/>
        </authorList>
    </citation>
    <scope>NUCLEOTIDE SEQUENCE</scope>
    <source>
        <strain evidence="3">BazhouSP</strain>
    </source>
</reference>
<protein>
    <submittedName>
        <fullName evidence="3">14-3-3 protein domain-containing protein</fullName>
    </submittedName>
</protein>
<keyword evidence="4" id="KW-1185">Reference proteome</keyword>
<gene>
    <name evidence="3" type="ORF">DdX_15620</name>
</gene>
<comment type="similarity">
    <text evidence="1">Belongs to the 14-3-3 family.</text>
</comment>
<feature type="domain" description="14-3-3" evidence="2">
    <location>
        <begin position="5"/>
        <end position="218"/>
    </location>
</feature>
<dbReference type="EMBL" id="JAKKPZ010000103">
    <property type="protein sequence ID" value="KAI1702205.1"/>
    <property type="molecule type" value="Genomic_DNA"/>
</dbReference>
<dbReference type="SMART" id="SM00101">
    <property type="entry name" value="14_3_3"/>
    <property type="match status" value="1"/>
</dbReference>
<comment type="caution">
    <text evidence="3">The sequence shown here is derived from an EMBL/GenBank/DDBJ whole genome shotgun (WGS) entry which is preliminary data.</text>
</comment>
<dbReference type="InterPro" id="IPR036815">
    <property type="entry name" value="14-3-3_dom_sf"/>
</dbReference>
<evidence type="ECO:0000313" key="3">
    <source>
        <dbReference type="EMBL" id="KAI1702205.1"/>
    </source>
</evidence>
<dbReference type="PANTHER" id="PTHR18860">
    <property type="entry name" value="14-3-3 PROTEIN"/>
    <property type="match status" value="1"/>
</dbReference>
<dbReference type="PRINTS" id="PR00305">
    <property type="entry name" value="1433ZETA"/>
</dbReference>
<dbReference type="InterPro" id="IPR023410">
    <property type="entry name" value="14-3-3_domain"/>
</dbReference>
<accession>A0AAD4MQI7</accession>
<name>A0AAD4MQI7_9BILA</name>
<dbReference type="SUPFAM" id="SSF48445">
    <property type="entry name" value="14-3-3 protein"/>
    <property type="match status" value="1"/>
</dbReference>
<sequence>MSENKDELVQRAKLAYQRYDDMTQLMKKVVELGAELSTEERHLFTIAYNSAVEDLQEQWYSILIAEHVTKGNAQEQLIVKMAQLVTRLHDTYIELLNLLDNNLIPKTGIPENKVFYVKMKADCYAEIAAIGGQYEAFDIAKDKLRLTHPVQLALALRFSQFYYATLNDPEKACQVAQQALVNANAELKDSMNIMQLLCDNLTKWTTDTSTDNQDGAAEAGGN</sequence>
<evidence type="ECO:0000313" key="4">
    <source>
        <dbReference type="Proteomes" id="UP001201812"/>
    </source>
</evidence>
<dbReference type="InterPro" id="IPR000308">
    <property type="entry name" value="14-3-3"/>
</dbReference>